<accession>M3TK16</accession>
<dbReference type="InterPro" id="IPR044135">
    <property type="entry name" value="Met-tRNA-FMT_C"/>
</dbReference>
<dbReference type="Gene3D" id="3.40.50.12230">
    <property type="match status" value="1"/>
</dbReference>
<dbReference type="InterPro" id="IPR005793">
    <property type="entry name" value="Formyl_trans_C"/>
</dbReference>
<dbReference type="AlphaFoldDB" id="M3TK16"/>
<dbReference type="CDD" id="cd08704">
    <property type="entry name" value="Met_tRNA_FMT_C"/>
    <property type="match status" value="1"/>
</dbReference>
<reference evidence="6 7" key="1">
    <citation type="submission" date="2013-02" db="EMBL/GenBank/DDBJ databases">
        <title>Whole genome shotgun sequence of Gordonia malaquae NBRC 108250.</title>
        <authorList>
            <person name="Yoshida I."/>
            <person name="Hosoyama A."/>
            <person name="Tsuchikane K."/>
            <person name="Ando Y."/>
            <person name="Baba S."/>
            <person name="Ohji S."/>
            <person name="Hamada M."/>
            <person name="Tamura T."/>
            <person name="Yamazoe A."/>
            <person name="Yamazaki S."/>
            <person name="Fujita N."/>
        </authorList>
    </citation>
    <scope>NUCLEOTIDE SEQUENCE [LARGE SCALE GENOMIC DNA]</scope>
    <source>
        <strain evidence="6 7">NBRC 108250</strain>
    </source>
</reference>
<dbReference type="SUPFAM" id="SSF50486">
    <property type="entry name" value="FMT C-terminal domain-like"/>
    <property type="match status" value="1"/>
</dbReference>
<dbReference type="GO" id="GO:0004479">
    <property type="term" value="F:methionyl-tRNA formyltransferase activity"/>
    <property type="evidence" value="ECO:0007669"/>
    <property type="project" value="TreeGrafter"/>
</dbReference>
<dbReference type="Pfam" id="PF00551">
    <property type="entry name" value="Formyl_trans_N"/>
    <property type="match status" value="1"/>
</dbReference>
<evidence type="ECO:0000259" key="5">
    <source>
        <dbReference type="Pfam" id="PF02911"/>
    </source>
</evidence>
<evidence type="ECO:0000259" key="4">
    <source>
        <dbReference type="Pfam" id="PF00551"/>
    </source>
</evidence>
<dbReference type="PANTHER" id="PTHR11138">
    <property type="entry name" value="METHIONYL-TRNA FORMYLTRANSFERASE"/>
    <property type="match status" value="1"/>
</dbReference>
<dbReference type="InterPro" id="IPR036477">
    <property type="entry name" value="Formyl_transf_N_sf"/>
</dbReference>
<evidence type="ECO:0000256" key="2">
    <source>
        <dbReference type="ARBA" id="ARBA00022679"/>
    </source>
</evidence>
<keyword evidence="3" id="KW-0648">Protein biosynthesis</keyword>
<evidence type="ECO:0000256" key="3">
    <source>
        <dbReference type="ARBA" id="ARBA00022917"/>
    </source>
</evidence>
<dbReference type="EMBL" id="BAOP01000046">
    <property type="protein sequence ID" value="GAC81821.1"/>
    <property type="molecule type" value="Genomic_DNA"/>
</dbReference>
<evidence type="ECO:0000313" key="7">
    <source>
        <dbReference type="Proteomes" id="UP000035009"/>
    </source>
</evidence>
<dbReference type="Pfam" id="PF02911">
    <property type="entry name" value="Formyl_trans_C"/>
    <property type="match status" value="1"/>
</dbReference>
<dbReference type="PANTHER" id="PTHR11138:SF5">
    <property type="entry name" value="METHIONYL-TRNA FORMYLTRANSFERASE, MITOCHONDRIAL"/>
    <property type="match status" value="1"/>
</dbReference>
<sequence>MRVVTLGYQTWGHRTLSAVLGTDHEVALAVTHPASDHPYEQMWADSVEDLARANGVPVHVATRADQELIDAVVAAEPDLIVANNWRTWLPREIYDAPTHGTLNIHDSLLPRYAGFSPILWALLNRESHVGVTVHRMDEGLDTGPIVAQQAVPVGPTSTTTELVLATMDLIEPLVVRSLSDLAAGTLRETVQAPASMTYFHKRSDLESRIDFTSSADDIELLVRAQSDPYPNAHFTFRGAHVRVLKAHVSTGRFGGTPGRVTVPYEGGVAVVCGSSRTSPDAAIVFETLRLEDGSEVSATDFFGTRGGYIDLG</sequence>
<organism evidence="6 7">
    <name type="scientific">Gordonia malaquae NBRC 108250</name>
    <dbReference type="NCBI Taxonomy" id="1223542"/>
    <lineage>
        <taxon>Bacteria</taxon>
        <taxon>Bacillati</taxon>
        <taxon>Actinomycetota</taxon>
        <taxon>Actinomycetes</taxon>
        <taxon>Mycobacteriales</taxon>
        <taxon>Gordoniaceae</taxon>
        <taxon>Gordonia</taxon>
    </lineage>
</organism>
<keyword evidence="2 6" id="KW-0808">Transferase</keyword>
<dbReference type="STRING" id="410332.SAMN04488550_2546"/>
<dbReference type="RefSeq" id="WP_008381879.1">
    <property type="nucleotide sequence ID" value="NZ_BAOP01000046.1"/>
</dbReference>
<dbReference type="Proteomes" id="UP000035009">
    <property type="component" value="Unassembled WGS sequence"/>
</dbReference>
<feature type="domain" description="Formyl transferase C-terminal" evidence="5">
    <location>
        <begin position="206"/>
        <end position="302"/>
    </location>
</feature>
<dbReference type="PROSITE" id="PS00373">
    <property type="entry name" value="GART"/>
    <property type="match status" value="1"/>
</dbReference>
<comment type="similarity">
    <text evidence="1">Belongs to the Fmt family.</text>
</comment>
<dbReference type="InterPro" id="IPR011034">
    <property type="entry name" value="Formyl_transferase-like_C_sf"/>
</dbReference>
<evidence type="ECO:0000313" key="6">
    <source>
        <dbReference type="EMBL" id="GAC81821.1"/>
    </source>
</evidence>
<evidence type="ECO:0000256" key="1">
    <source>
        <dbReference type="ARBA" id="ARBA00010699"/>
    </source>
</evidence>
<name>M3TK16_GORML</name>
<keyword evidence="7" id="KW-1185">Reference proteome</keyword>
<dbReference type="OrthoDB" id="9802815at2"/>
<dbReference type="SUPFAM" id="SSF53328">
    <property type="entry name" value="Formyltransferase"/>
    <property type="match status" value="1"/>
</dbReference>
<dbReference type="CDD" id="cd08369">
    <property type="entry name" value="FMT_core"/>
    <property type="match status" value="1"/>
</dbReference>
<dbReference type="eggNOG" id="COG0223">
    <property type="taxonomic scope" value="Bacteria"/>
</dbReference>
<dbReference type="GO" id="GO:0005829">
    <property type="term" value="C:cytosol"/>
    <property type="evidence" value="ECO:0007669"/>
    <property type="project" value="TreeGrafter"/>
</dbReference>
<feature type="domain" description="Formyl transferase N-terminal" evidence="4">
    <location>
        <begin position="1"/>
        <end position="167"/>
    </location>
</feature>
<comment type="caution">
    <text evidence="6">The sequence shown here is derived from an EMBL/GenBank/DDBJ whole genome shotgun (WGS) entry which is preliminary data.</text>
</comment>
<dbReference type="InterPro" id="IPR001555">
    <property type="entry name" value="GART_AS"/>
</dbReference>
<protein>
    <submittedName>
        <fullName evidence="6">Putative formyltransferase</fullName>
    </submittedName>
</protein>
<dbReference type="InterPro" id="IPR002376">
    <property type="entry name" value="Formyl_transf_N"/>
</dbReference>
<proteinExistence type="inferred from homology"/>
<gene>
    <name evidence="6" type="ORF">GM1_046_00140</name>
</gene>